<dbReference type="InParanoid" id="W0RHR8"/>
<sequence length="537" mass="58163">MSATAVARPSGRHAAQAIPGVEQYRWFILLGLITAAVMEVLDTTIINVALPQMAGNLSATQEEIAWVSTSYILANVVVLPMTAFFTARFGRKRYLTFSIVLFIVASFLCGTSSSLGELVFFRLLQGAGGAALLSTAQATLRQIFPAREQGLVQAIFLLGIIVAPTLGPTLGGWITDNYTWSWCFFINVPIGVASTLLVSTFLHDAPNAQRHTGDIDWLGIGLLIAGVGSLQYVLEEGNSHDWFSDAWIVRLSILSAVSLATLLWWQLSSRNKHPVIELRVLKNRQLSASIFLFIVLGFGLYGGAILFPLFTQTILGFTPTATGLSMMPGGIATACVALFCGFMLNGDKPKADARVLILVGMALMLWAMWDLGHLTTVAGERDARMALIIRGLSLGFLFTPINNVAFGSLKPHEAQQASGLINLSRQLGGSFGIAVLTTYLTRHIAFHRADLVTNLYPGNPAFEQRYQALVGGMLAKGGSLIDARTQALKILEGSLMKQAAMLAYNDAWMFILLSFLCVIPAVFILRRPKGRVAVDAH</sequence>
<evidence type="ECO:0000313" key="9">
    <source>
        <dbReference type="EMBL" id="AHG89972.1"/>
    </source>
</evidence>
<dbReference type="CDD" id="cd17503">
    <property type="entry name" value="MFS_LmrB_MDR_like"/>
    <property type="match status" value="1"/>
</dbReference>
<evidence type="ECO:0000259" key="8">
    <source>
        <dbReference type="PROSITE" id="PS50850"/>
    </source>
</evidence>
<evidence type="ECO:0000256" key="5">
    <source>
        <dbReference type="ARBA" id="ARBA00022989"/>
    </source>
</evidence>
<feature type="transmembrane region" description="Helical" evidence="7">
    <location>
        <begin position="94"/>
        <end position="113"/>
    </location>
</feature>
<gene>
    <name evidence="9" type="ORF">J421_2435</name>
</gene>
<dbReference type="Gene3D" id="1.20.1720.10">
    <property type="entry name" value="Multidrug resistance protein D"/>
    <property type="match status" value="1"/>
</dbReference>
<feature type="transmembrane region" description="Helical" evidence="7">
    <location>
        <begin position="286"/>
        <end position="310"/>
    </location>
</feature>
<dbReference type="Pfam" id="PF07690">
    <property type="entry name" value="MFS_1"/>
    <property type="match status" value="1"/>
</dbReference>
<name>W0RHR8_9BACT</name>
<keyword evidence="10" id="KW-1185">Reference proteome</keyword>
<dbReference type="InterPro" id="IPR020846">
    <property type="entry name" value="MFS_dom"/>
</dbReference>
<accession>W0RHR8</accession>
<evidence type="ECO:0000256" key="6">
    <source>
        <dbReference type="ARBA" id="ARBA00023136"/>
    </source>
</evidence>
<dbReference type="SUPFAM" id="SSF103473">
    <property type="entry name" value="MFS general substrate transporter"/>
    <property type="match status" value="1"/>
</dbReference>
<keyword evidence="4 7" id="KW-0812">Transmembrane</keyword>
<dbReference type="KEGG" id="gba:J421_2435"/>
<evidence type="ECO:0000256" key="4">
    <source>
        <dbReference type="ARBA" id="ARBA00022692"/>
    </source>
</evidence>
<proteinExistence type="predicted"/>
<keyword evidence="2" id="KW-0813">Transport</keyword>
<dbReference type="STRING" id="861299.J421_2435"/>
<feature type="transmembrane region" description="Helical" evidence="7">
    <location>
        <begin position="507"/>
        <end position="525"/>
    </location>
</feature>
<dbReference type="Proteomes" id="UP000019151">
    <property type="component" value="Chromosome"/>
</dbReference>
<feature type="transmembrane region" description="Helical" evidence="7">
    <location>
        <begin position="70"/>
        <end position="87"/>
    </location>
</feature>
<protein>
    <submittedName>
        <fullName evidence="9">Drug resistance transporter, EmrB/QacA subfamily</fullName>
    </submittedName>
</protein>
<dbReference type="PANTHER" id="PTHR23501:SF174">
    <property type="entry name" value="MULTIDRUG EXPORT PROTEIN EMRB-RELATED"/>
    <property type="match status" value="1"/>
</dbReference>
<feature type="transmembrane region" description="Helical" evidence="7">
    <location>
        <begin position="246"/>
        <end position="265"/>
    </location>
</feature>
<evidence type="ECO:0000256" key="7">
    <source>
        <dbReference type="SAM" id="Phobius"/>
    </source>
</evidence>
<comment type="subcellular location">
    <subcellularLocation>
        <location evidence="1">Cell membrane</location>
        <topology evidence="1">Multi-pass membrane protein</topology>
    </subcellularLocation>
</comment>
<dbReference type="PATRIC" id="fig|861299.3.peg.2481"/>
<evidence type="ECO:0000256" key="2">
    <source>
        <dbReference type="ARBA" id="ARBA00022448"/>
    </source>
</evidence>
<dbReference type="Gene3D" id="1.20.1250.20">
    <property type="entry name" value="MFS general substrate transporter like domains"/>
    <property type="match status" value="1"/>
</dbReference>
<feature type="transmembrane region" description="Helical" evidence="7">
    <location>
        <begin position="150"/>
        <end position="167"/>
    </location>
</feature>
<feature type="transmembrane region" description="Helical" evidence="7">
    <location>
        <begin position="322"/>
        <end position="344"/>
    </location>
</feature>
<dbReference type="RefSeq" id="WP_025411447.1">
    <property type="nucleotide sequence ID" value="NZ_CP007128.1"/>
</dbReference>
<keyword evidence="5 7" id="KW-1133">Transmembrane helix</keyword>
<dbReference type="HOGENOM" id="CLU_000960_28_0_0"/>
<dbReference type="eggNOG" id="COG0477">
    <property type="taxonomic scope" value="Bacteria"/>
</dbReference>
<feature type="transmembrane region" description="Helical" evidence="7">
    <location>
        <begin position="179"/>
        <end position="203"/>
    </location>
</feature>
<dbReference type="PANTHER" id="PTHR23501">
    <property type="entry name" value="MAJOR FACILITATOR SUPERFAMILY"/>
    <property type="match status" value="1"/>
</dbReference>
<keyword evidence="6 7" id="KW-0472">Membrane</keyword>
<dbReference type="EMBL" id="CP007128">
    <property type="protein sequence ID" value="AHG89972.1"/>
    <property type="molecule type" value="Genomic_DNA"/>
</dbReference>
<reference evidence="9 10" key="1">
    <citation type="journal article" date="2014" name="Genome Announc.">
        <title>Genome Sequence and Methylome of Soil Bacterium Gemmatirosa kalamazoonensis KBS708T, a Member of the Rarely Cultivated Gemmatimonadetes Phylum.</title>
        <authorList>
            <person name="Debruyn J.M."/>
            <person name="Radosevich M."/>
            <person name="Wommack K.E."/>
            <person name="Polson S.W."/>
            <person name="Hauser L.J."/>
            <person name="Fawaz M.N."/>
            <person name="Korlach J."/>
            <person name="Tsai Y.C."/>
        </authorList>
    </citation>
    <scope>NUCLEOTIDE SEQUENCE [LARGE SCALE GENOMIC DNA]</scope>
    <source>
        <strain evidence="9 10">KBS708</strain>
    </source>
</reference>
<dbReference type="PROSITE" id="PS50850">
    <property type="entry name" value="MFS"/>
    <property type="match status" value="1"/>
</dbReference>
<feature type="domain" description="Major facilitator superfamily (MFS) profile" evidence="8">
    <location>
        <begin position="28"/>
        <end position="532"/>
    </location>
</feature>
<organism evidence="9 10">
    <name type="scientific">Gemmatirosa kalamazoonensis</name>
    <dbReference type="NCBI Taxonomy" id="861299"/>
    <lineage>
        <taxon>Bacteria</taxon>
        <taxon>Pseudomonadati</taxon>
        <taxon>Gemmatimonadota</taxon>
        <taxon>Gemmatimonadia</taxon>
        <taxon>Gemmatimonadales</taxon>
        <taxon>Gemmatimonadaceae</taxon>
        <taxon>Gemmatirosa</taxon>
    </lineage>
</organism>
<evidence type="ECO:0000256" key="1">
    <source>
        <dbReference type="ARBA" id="ARBA00004651"/>
    </source>
</evidence>
<dbReference type="InterPro" id="IPR011701">
    <property type="entry name" value="MFS"/>
</dbReference>
<dbReference type="NCBIfam" id="TIGR00711">
    <property type="entry name" value="efflux_EmrB"/>
    <property type="match status" value="1"/>
</dbReference>
<keyword evidence="3" id="KW-1003">Cell membrane</keyword>
<dbReference type="AlphaFoldDB" id="W0RHR8"/>
<dbReference type="GO" id="GO:0005886">
    <property type="term" value="C:plasma membrane"/>
    <property type="evidence" value="ECO:0007669"/>
    <property type="project" value="UniProtKB-SubCell"/>
</dbReference>
<evidence type="ECO:0000313" key="10">
    <source>
        <dbReference type="Proteomes" id="UP000019151"/>
    </source>
</evidence>
<dbReference type="GO" id="GO:0022857">
    <property type="term" value="F:transmembrane transporter activity"/>
    <property type="evidence" value="ECO:0007669"/>
    <property type="project" value="InterPro"/>
</dbReference>
<feature type="transmembrane region" description="Helical" evidence="7">
    <location>
        <begin position="26"/>
        <end position="50"/>
    </location>
</feature>
<evidence type="ECO:0000256" key="3">
    <source>
        <dbReference type="ARBA" id="ARBA00022475"/>
    </source>
</evidence>
<feature type="transmembrane region" description="Helical" evidence="7">
    <location>
        <begin position="387"/>
        <end position="406"/>
    </location>
</feature>
<dbReference type="FunCoup" id="W0RHR8">
    <property type="interactions" value="143"/>
</dbReference>
<feature type="transmembrane region" description="Helical" evidence="7">
    <location>
        <begin position="356"/>
        <end position="375"/>
    </location>
</feature>
<feature type="transmembrane region" description="Helical" evidence="7">
    <location>
        <begin position="427"/>
        <end position="446"/>
    </location>
</feature>
<dbReference type="InterPro" id="IPR036259">
    <property type="entry name" value="MFS_trans_sf"/>
</dbReference>
<dbReference type="InterPro" id="IPR004638">
    <property type="entry name" value="EmrB-like"/>
</dbReference>
<dbReference type="OrthoDB" id="9807274at2"/>